<accession>A0A1I7ZS04</accession>
<proteinExistence type="predicted"/>
<evidence type="ECO:0000313" key="2">
    <source>
        <dbReference type="WBParaSite" id="L893_g29020.t1"/>
    </source>
</evidence>
<protein>
    <submittedName>
        <fullName evidence="2">Uncharacterized protein</fullName>
    </submittedName>
</protein>
<organism evidence="1 2">
    <name type="scientific">Steinernema glaseri</name>
    <dbReference type="NCBI Taxonomy" id="37863"/>
    <lineage>
        <taxon>Eukaryota</taxon>
        <taxon>Metazoa</taxon>
        <taxon>Ecdysozoa</taxon>
        <taxon>Nematoda</taxon>
        <taxon>Chromadorea</taxon>
        <taxon>Rhabditida</taxon>
        <taxon>Tylenchina</taxon>
        <taxon>Panagrolaimomorpha</taxon>
        <taxon>Strongyloidoidea</taxon>
        <taxon>Steinernematidae</taxon>
        <taxon>Steinernema</taxon>
    </lineage>
</organism>
<reference evidence="2" key="1">
    <citation type="submission" date="2016-11" db="UniProtKB">
        <authorList>
            <consortium name="WormBaseParasite"/>
        </authorList>
    </citation>
    <scope>IDENTIFICATION</scope>
</reference>
<dbReference type="Proteomes" id="UP000095287">
    <property type="component" value="Unplaced"/>
</dbReference>
<dbReference type="WBParaSite" id="L893_g29020.t1">
    <property type="protein sequence ID" value="L893_g29020.t1"/>
    <property type="gene ID" value="L893_g29020"/>
</dbReference>
<name>A0A1I7ZS04_9BILA</name>
<evidence type="ECO:0000313" key="1">
    <source>
        <dbReference type="Proteomes" id="UP000095287"/>
    </source>
</evidence>
<dbReference type="AlphaFoldDB" id="A0A1I7ZS04"/>
<sequence>MVLIRGKTRYRKQTKFAWKRLEMTPLKHLPKAATNQNRECSDIRNNGHDSQKVSRIRHWTLSPSKGNGFGTIYCLLENFVFHVPGPFLADYRKNEYYREVGASLGRFVWQWAIREVKRR</sequence>
<keyword evidence="1" id="KW-1185">Reference proteome</keyword>